<dbReference type="EMBL" id="LSQZ01000003">
    <property type="protein sequence ID" value="KXI14676.1"/>
    <property type="molecule type" value="Genomic_DNA"/>
</dbReference>
<reference evidence="1 2" key="1">
    <citation type="submission" date="2016-02" db="EMBL/GenBank/DDBJ databases">
        <authorList>
            <person name="Wen L."/>
            <person name="He K."/>
            <person name="Yang H."/>
        </authorList>
    </citation>
    <scope>NUCLEOTIDE SEQUENCE [LARGE SCALE GENOMIC DNA]</scope>
    <source>
        <strain evidence="1 2">MJR8628A</strain>
    </source>
</reference>
<evidence type="ECO:0000313" key="2">
    <source>
        <dbReference type="Proteomes" id="UP000070326"/>
    </source>
</evidence>
<dbReference type="PATRIC" id="fig|1261.5.peg.133"/>
<name>A0A135YZ43_9FIRM</name>
<dbReference type="STRING" id="1261.HMPREF3195_00131"/>
<dbReference type="RefSeq" id="WP_061101553.1">
    <property type="nucleotide sequence ID" value="NZ_KQ961784.1"/>
</dbReference>
<gene>
    <name evidence="1" type="ORF">HMPREF3195_00131</name>
</gene>
<evidence type="ECO:0000313" key="1">
    <source>
        <dbReference type="EMBL" id="KXI14676.1"/>
    </source>
</evidence>
<comment type="caution">
    <text evidence="1">The sequence shown here is derived from an EMBL/GenBank/DDBJ whole genome shotgun (WGS) entry which is preliminary data.</text>
</comment>
<protein>
    <submittedName>
        <fullName evidence="1">Putative phage head-tail adaptor</fullName>
    </submittedName>
</protein>
<accession>A0A135YZ43</accession>
<proteinExistence type="predicted"/>
<sequence>MKFNKNNGEELNSGLLYFGSKKTKRDDKRQVTGNEFLPLGRLKYKVKSFKYEDFTSYFGIETRVDIKVKTYRAKNIEKSLLIKIDNDYFDIIHIDHDMSGMYMYLYLQKRSGLDD</sequence>
<dbReference type="AlphaFoldDB" id="A0A135YZ43"/>
<organism evidence="1 2">
    <name type="scientific">Peptostreptococcus anaerobius</name>
    <dbReference type="NCBI Taxonomy" id="1261"/>
    <lineage>
        <taxon>Bacteria</taxon>
        <taxon>Bacillati</taxon>
        <taxon>Bacillota</taxon>
        <taxon>Clostridia</taxon>
        <taxon>Peptostreptococcales</taxon>
        <taxon>Peptostreptococcaceae</taxon>
        <taxon>Peptostreptococcus</taxon>
    </lineage>
</organism>
<dbReference type="Proteomes" id="UP000070326">
    <property type="component" value="Unassembled WGS sequence"/>
</dbReference>